<dbReference type="KEGG" id="dfa:DFA_03738"/>
<dbReference type="RefSeq" id="XP_004357074.1">
    <property type="nucleotide sequence ID" value="XM_004357019.1"/>
</dbReference>
<keyword evidence="2" id="KW-1185">Reference proteome</keyword>
<protein>
    <submittedName>
        <fullName evidence="1">Uncharacterized protein</fullName>
    </submittedName>
</protein>
<dbReference type="AlphaFoldDB" id="F4Q0A0"/>
<gene>
    <name evidence="1" type="ORF">DFA_03738</name>
</gene>
<sequence length="129" mass="14236">MEIGAIHIGKDTENIIGNGTVFSYITREIGLVQDQLPAFLGSVSLSSSHRTSLLGWVFGTSIPGTKQFWDKNVCVDVPVPDGLSEEENLYLENKEAAKYFYSIGQDKNKQAKITQKLRSQDLSNSINSP</sequence>
<accession>F4Q0A0</accession>
<dbReference type="GeneID" id="14870239"/>
<evidence type="ECO:0000313" key="2">
    <source>
        <dbReference type="Proteomes" id="UP000007797"/>
    </source>
</evidence>
<organism evidence="1 2">
    <name type="scientific">Cavenderia fasciculata</name>
    <name type="common">Slime mold</name>
    <name type="synonym">Dictyostelium fasciculatum</name>
    <dbReference type="NCBI Taxonomy" id="261658"/>
    <lineage>
        <taxon>Eukaryota</taxon>
        <taxon>Amoebozoa</taxon>
        <taxon>Evosea</taxon>
        <taxon>Eumycetozoa</taxon>
        <taxon>Dictyostelia</taxon>
        <taxon>Acytosteliales</taxon>
        <taxon>Cavenderiaceae</taxon>
        <taxon>Cavenderia</taxon>
    </lineage>
</organism>
<dbReference type="EMBL" id="GL883018">
    <property type="protein sequence ID" value="EGG18251.1"/>
    <property type="molecule type" value="Genomic_DNA"/>
</dbReference>
<name>F4Q0A0_CACFS</name>
<proteinExistence type="predicted"/>
<dbReference type="Proteomes" id="UP000007797">
    <property type="component" value="Unassembled WGS sequence"/>
</dbReference>
<evidence type="ECO:0000313" key="1">
    <source>
        <dbReference type="EMBL" id="EGG18251.1"/>
    </source>
</evidence>
<reference evidence="2" key="1">
    <citation type="journal article" date="2011" name="Genome Res.">
        <title>Phylogeny-wide analysis of social amoeba genomes highlights ancient origins for complex intercellular communication.</title>
        <authorList>
            <person name="Heidel A.J."/>
            <person name="Lawal H.M."/>
            <person name="Felder M."/>
            <person name="Schilde C."/>
            <person name="Helps N.R."/>
            <person name="Tunggal B."/>
            <person name="Rivero F."/>
            <person name="John U."/>
            <person name="Schleicher M."/>
            <person name="Eichinger L."/>
            <person name="Platzer M."/>
            <person name="Noegel A.A."/>
            <person name="Schaap P."/>
            <person name="Gloeckner G."/>
        </authorList>
    </citation>
    <scope>NUCLEOTIDE SEQUENCE [LARGE SCALE GENOMIC DNA]</scope>
    <source>
        <strain evidence="2">SH3</strain>
    </source>
</reference>